<name>A0A6J6VBE1_9ZZZZ</name>
<sequence length="37" mass="3957">MLLVATEVSLELRQPLNVKPARLNVEPAATVTVSPAK</sequence>
<reference evidence="2" key="1">
    <citation type="submission" date="2020-05" db="EMBL/GenBank/DDBJ databases">
        <authorList>
            <person name="Chiriac C."/>
            <person name="Salcher M."/>
            <person name="Ghai R."/>
            <person name="Kavagutti S V."/>
        </authorList>
    </citation>
    <scope>NUCLEOTIDE SEQUENCE</scope>
</reference>
<proteinExistence type="predicted"/>
<dbReference type="EMBL" id="CAEZZS010000006">
    <property type="protein sequence ID" value="CAB4769460.1"/>
    <property type="molecule type" value="Genomic_DNA"/>
</dbReference>
<dbReference type="AlphaFoldDB" id="A0A6J6VBE1"/>
<evidence type="ECO:0000313" key="2">
    <source>
        <dbReference type="EMBL" id="CAB4769460.1"/>
    </source>
</evidence>
<gene>
    <name evidence="1" type="ORF">UFOPK1811_00902</name>
    <name evidence="2" type="ORF">UFOPK2922_00257</name>
</gene>
<protein>
    <submittedName>
        <fullName evidence="2">Unannotated protein</fullName>
    </submittedName>
</protein>
<organism evidence="2">
    <name type="scientific">freshwater metagenome</name>
    <dbReference type="NCBI Taxonomy" id="449393"/>
    <lineage>
        <taxon>unclassified sequences</taxon>
        <taxon>metagenomes</taxon>
        <taxon>ecological metagenomes</taxon>
    </lineage>
</organism>
<accession>A0A6J6VBE1</accession>
<evidence type="ECO:0000313" key="1">
    <source>
        <dbReference type="EMBL" id="CAB4602388.1"/>
    </source>
</evidence>
<dbReference type="EMBL" id="CAEZUJ010000033">
    <property type="protein sequence ID" value="CAB4602388.1"/>
    <property type="molecule type" value="Genomic_DNA"/>
</dbReference>